<dbReference type="Proteomes" id="UP000248856">
    <property type="component" value="Unassembled WGS sequence"/>
</dbReference>
<comment type="caution">
    <text evidence="2">The sequence shown here is derived from an EMBL/GenBank/DDBJ whole genome shotgun (WGS) entry which is preliminary data.</text>
</comment>
<protein>
    <submittedName>
        <fullName evidence="2">Tripartite-type tricarboxylate transporter receptor subunit TctC</fullName>
    </submittedName>
</protein>
<keyword evidence="2" id="KW-0675">Receptor</keyword>
<comment type="similarity">
    <text evidence="1">Belongs to the UPF0065 (bug) family.</text>
</comment>
<dbReference type="PANTHER" id="PTHR42928:SF5">
    <property type="entry name" value="BLR1237 PROTEIN"/>
    <property type="match status" value="1"/>
</dbReference>
<dbReference type="PROSITE" id="PS51318">
    <property type="entry name" value="TAT"/>
    <property type="match status" value="1"/>
</dbReference>
<name>A0A328Z3Q3_9BURK</name>
<dbReference type="PIRSF" id="PIRSF017082">
    <property type="entry name" value="YflP"/>
    <property type="match status" value="1"/>
</dbReference>
<dbReference type="SUPFAM" id="SSF53850">
    <property type="entry name" value="Periplasmic binding protein-like II"/>
    <property type="match status" value="1"/>
</dbReference>
<proteinExistence type="inferred from homology"/>
<accession>A0A328Z3Q3</accession>
<dbReference type="Gene3D" id="3.40.190.150">
    <property type="entry name" value="Bordetella uptake gene, domain 1"/>
    <property type="match status" value="1"/>
</dbReference>
<dbReference type="InterPro" id="IPR005064">
    <property type="entry name" value="BUG"/>
</dbReference>
<dbReference type="Pfam" id="PF03401">
    <property type="entry name" value="TctC"/>
    <property type="match status" value="1"/>
</dbReference>
<reference evidence="2 3" key="1">
    <citation type="submission" date="2018-06" db="EMBL/GenBank/DDBJ databases">
        <title>Genomic Encyclopedia of Archaeal and Bacterial Type Strains, Phase II (KMG-II): from individual species to whole genera.</title>
        <authorList>
            <person name="Goeker M."/>
        </authorList>
    </citation>
    <scope>NUCLEOTIDE SEQUENCE [LARGE SCALE GENOMIC DNA]</scope>
    <source>
        <strain evidence="2 3">CFPB 3232</strain>
    </source>
</reference>
<gene>
    <name evidence="2" type="ORF">AX018_102256</name>
</gene>
<dbReference type="InterPro" id="IPR042100">
    <property type="entry name" value="Bug_dom1"/>
</dbReference>
<keyword evidence="3" id="KW-1185">Reference proteome</keyword>
<dbReference type="EMBL" id="QLTA01000022">
    <property type="protein sequence ID" value="RAR80698.1"/>
    <property type="molecule type" value="Genomic_DNA"/>
</dbReference>
<dbReference type="PANTHER" id="PTHR42928">
    <property type="entry name" value="TRICARBOXYLATE-BINDING PROTEIN"/>
    <property type="match status" value="1"/>
</dbReference>
<sequence>MANPYDMAPHLREITTNQGEGVLTMNDSDHVNQGAGAPRRRFLQACAGAAALGTAPALRAAAPGGPPVTLVVSYPAGGGADLMARLLAPRLSDALGRPVAVENLPGESGQLAAARVAAAAPDGRTLLLDASSFAVNPSLFPRLPYDSDRAFTAIGVLAIFPNVLLCHPSFKAANVADLIRMAKAEPDGIAYASSGVGSAQHLAGALFEDLTQTQLRHVAYKGGGPAMADVVAGKVPLFFGNVASTREHVQAGRLRPLAVTTRRRSKALPQVPSMAEAGVPNYEVLEWNPLLAPAATPAAERERLAKALQQAMDNREVVARVQAMGGEVFPNHTDGLASGFIKAQQVQWRRVITARKIQAAS</sequence>
<evidence type="ECO:0000313" key="3">
    <source>
        <dbReference type="Proteomes" id="UP000248856"/>
    </source>
</evidence>
<dbReference type="InterPro" id="IPR006311">
    <property type="entry name" value="TAT_signal"/>
</dbReference>
<dbReference type="Gene3D" id="3.40.190.10">
    <property type="entry name" value="Periplasmic binding protein-like II"/>
    <property type="match status" value="1"/>
</dbReference>
<organism evidence="2 3">
    <name type="scientific">Paracidovorax anthurii</name>
    <dbReference type="NCBI Taxonomy" id="78229"/>
    <lineage>
        <taxon>Bacteria</taxon>
        <taxon>Pseudomonadati</taxon>
        <taxon>Pseudomonadota</taxon>
        <taxon>Betaproteobacteria</taxon>
        <taxon>Burkholderiales</taxon>
        <taxon>Comamonadaceae</taxon>
        <taxon>Paracidovorax</taxon>
    </lineage>
</organism>
<dbReference type="AlphaFoldDB" id="A0A328Z3Q3"/>
<evidence type="ECO:0000256" key="1">
    <source>
        <dbReference type="ARBA" id="ARBA00006987"/>
    </source>
</evidence>
<evidence type="ECO:0000313" key="2">
    <source>
        <dbReference type="EMBL" id="RAR80698.1"/>
    </source>
</evidence>